<feature type="compositionally biased region" description="Low complexity" evidence="1">
    <location>
        <begin position="528"/>
        <end position="538"/>
    </location>
</feature>
<feature type="region of interest" description="Disordered" evidence="1">
    <location>
        <begin position="393"/>
        <end position="431"/>
    </location>
</feature>
<proteinExistence type="predicted"/>
<feature type="region of interest" description="Disordered" evidence="1">
    <location>
        <begin position="517"/>
        <end position="573"/>
    </location>
</feature>
<feature type="compositionally biased region" description="Gly residues" evidence="1">
    <location>
        <begin position="151"/>
        <end position="161"/>
    </location>
</feature>
<accession>A0A835TAQ8</accession>
<dbReference type="OrthoDB" id="549783at2759"/>
<name>A0A835TAQ8_CHLIN</name>
<gene>
    <name evidence="2" type="ORF">HXX76_007495</name>
</gene>
<feature type="region of interest" description="Disordered" evidence="1">
    <location>
        <begin position="78"/>
        <end position="98"/>
    </location>
</feature>
<keyword evidence="3" id="KW-1185">Reference proteome</keyword>
<feature type="compositionally biased region" description="Low complexity" evidence="1">
    <location>
        <begin position="546"/>
        <end position="558"/>
    </location>
</feature>
<feature type="region of interest" description="Disordered" evidence="1">
    <location>
        <begin position="126"/>
        <end position="175"/>
    </location>
</feature>
<evidence type="ECO:0000313" key="2">
    <source>
        <dbReference type="EMBL" id="KAG2434600.1"/>
    </source>
</evidence>
<sequence length="682" mass="67797">MRAVAHIAQLSSAGTSSVWPAPARCHSLRAASCHRTPNASRGAALRPGAGSQCSRGYWRLCTTSAAPEAAAAASTAAAAAGPGSGSGSHAHAAAAQPPAPAALAAPALPLAEGDWRMAGVPQRLHKAACGSGSGSSNGGASCAGDRSGGTSAVGGGGGGACSGADSGDESDANMQTDPTAHAAALCRVLGLPAPRLMALVGRCPDLFAFSPAALEATLEAVAALTGLQRVVVPQLVAADPRLLLQPDRLKANIRELGQVLQVPTTEVINMAAREPAVLALGGAEAAARLEALAAALLLAGRPALPLRHSQLVEAVLAAPGALLAPPPETVHAQLESLEAALAPLLPAAELEAVSARLEPPPPVAAVAATAAPAAPAAVDAAEAASGASTPEAAPAAGAVASPPAGAPAAAAASASTSSTTSSSTNSSASHSPAPAAAAAHVLPLRALTAPLVLSKPSLLTTPPELLAGRVAHLAAKARLSAAQVLLAAPAGPNLLAASSCHVDRHCAAMAASLGTALRFPPPPPPPDATDATPAATSGVGAGSGAGYSRSGRRQQQQPLEREREQQREREAVEAYHTDPEAAAAAALVAEPRLLGQHVNAVAVKWQLLAAIGATSQAWSARLKAASVAERAELLVAPYTAVARLRFLADRELQDDIDLVSAVRLSDALFHIQFPAFREWLRS</sequence>
<dbReference type="AlphaFoldDB" id="A0A835TAQ8"/>
<evidence type="ECO:0000256" key="1">
    <source>
        <dbReference type="SAM" id="MobiDB-lite"/>
    </source>
</evidence>
<feature type="compositionally biased region" description="Basic and acidic residues" evidence="1">
    <location>
        <begin position="559"/>
        <end position="573"/>
    </location>
</feature>
<reference evidence="2" key="1">
    <citation type="journal article" date="2020" name="bioRxiv">
        <title>Comparative genomics of Chlamydomonas.</title>
        <authorList>
            <person name="Craig R.J."/>
            <person name="Hasan A.R."/>
            <person name="Ness R.W."/>
            <person name="Keightley P.D."/>
        </authorList>
    </citation>
    <scope>NUCLEOTIDE SEQUENCE</scope>
    <source>
        <strain evidence="2">SAG 7.73</strain>
    </source>
</reference>
<dbReference type="Gene3D" id="1.25.70.10">
    <property type="entry name" value="Transcription termination factor 3, mitochondrial"/>
    <property type="match status" value="1"/>
</dbReference>
<dbReference type="EMBL" id="JAEHOC010000016">
    <property type="protein sequence ID" value="KAG2434600.1"/>
    <property type="molecule type" value="Genomic_DNA"/>
</dbReference>
<protein>
    <submittedName>
        <fullName evidence="2">Uncharacterized protein</fullName>
    </submittedName>
</protein>
<dbReference type="Proteomes" id="UP000650467">
    <property type="component" value="Unassembled WGS sequence"/>
</dbReference>
<dbReference type="InterPro" id="IPR038538">
    <property type="entry name" value="MTERF_sf"/>
</dbReference>
<comment type="caution">
    <text evidence="2">The sequence shown here is derived from an EMBL/GenBank/DDBJ whole genome shotgun (WGS) entry which is preliminary data.</text>
</comment>
<organism evidence="2 3">
    <name type="scientific">Chlamydomonas incerta</name>
    <dbReference type="NCBI Taxonomy" id="51695"/>
    <lineage>
        <taxon>Eukaryota</taxon>
        <taxon>Viridiplantae</taxon>
        <taxon>Chlorophyta</taxon>
        <taxon>core chlorophytes</taxon>
        <taxon>Chlorophyceae</taxon>
        <taxon>CS clade</taxon>
        <taxon>Chlamydomonadales</taxon>
        <taxon>Chlamydomonadaceae</taxon>
        <taxon>Chlamydomonas</taxon>
    </lineage>
</organism>
<evidence type="ECO:0000313" key="3">
    <source>
        <dbReference type="Proteomes" id="UP000650467"/>
    </source>
</evidence>
<feature type="compositionally biased region" description="Low complexity" evidence="1">
    <location>
        <begin position="138"/>
        <end position="150"/>
    </location>
</feature>